<gene>
    <name evidence="1" type="primary">z569R</name>
    <name evidence="1" type="ORF">ATCV1_z569R</name>
</gene>
<name>A7K9H9_9PHYC</name>
<protein>
    <submittedName>
        <fullName evidence="1">Uncharacterized protein z569R</fullName>
    </submittedName>
</protein>
<evidence type="ECO:0000313" key="2">
    <source>
        <dbReference type="Proteomes" id="UP000202420"/>
    </source>
</evidence>
<dbReference type="EMBL" id="EF101928">
    <property type="protein sequence ID" value="ABT16703.1"/>
    <property type="molecule type" value="Genomic_DNA"/>
</dbReference>
<evidence type="ECO:0000313" key="1">
    <source>
        <dbReference type="EMBL" id="ABT16703.1"/>
    </source>
</evidence>
<dbReference type="KEGG" id="vg:5470455"/>
<dbReference type="RefSeq" id="YP_001427050.1">
    <property type="nucleotide sequence ID" value="NC_008724.1"/>
</dbReference>
<dbReference type="Proteomes" id="UP000202420">
    <property type="component" value="Segment"/>
</dbReference>
<dbReference type="GeneID" id="5470455"/>
<accession>A7K9H9</accession>
<organism evidence="1 2">
    <name type="scientific">Chlorovirus heliozoae</name>
    <dbReference type="NCBI Taxonomy" id="322019"/>
    <lineage>
        <taxon>Viruses</taxon>
        <taxon>Varidnaviria</taxon>
        <taxon>Bamfordvirae</taxon>
        <taxon>Nucleocytoviricota</taxon>
        <taxon>Megaviricetes</taxon>
        <taxon>Algavirales</taxon>
        <taxon>Phycodnaviridae</taxon>
        <taxon>Chlorovirus</taxon>
    </lineage>
</organism>
<sequence>MWRTSVLMPFCQKTTRIGHLSILLQDMVARRIFYLPCTHVHKMFQIRQGATPCTFLGIFPVTTITNTAGEGLWITSFPRTRTCLPRQTRAATLLCTPWQLLPAGRAPRFSRT</sequence>
<proteinExistence type="predicted"/>
<keyword evidence="2" id="KW-1185">Reference proteome</keyword>
<reference evidence="1 2" key="1">
    <citation type="submission" date="2006-09" db="EMBL/GenBank/DDBJ databases">
        <title>Sequence and annotation of the 288-kb ATCV-1 virus that infects an endosymbiotic Chlorella strain of the heliozoon Acanthocystis turfacea.</title>
        <authorList>
            <person name="Fitzgerald L.A."/>
            <person name="Graves M.V."/>
            <person name="Li X."/>
            <person name="Pfitzner A.J.P."/>
            <person name="Hartigan J."/>
            <person name="Van Etten J.L."/>
        </authorList>
    </citation>
    <scope>NUCLEOTIDE SEQUENCE [LARGE SCALE GENOMIC DNA]</scope>
    <source>
        <strain evidence="1 2">ATCV-1</strain>
    </source>
</reference>